<accession>D2S369</accession>
<dbReference type="GeneID" id="8745733"/>
<evidence type="ECO:0000256" key="1">
    <source>
        <dbReference type="SAM" id="MobiDB-lite"/>
    </source>
</evidence>
<reference evidence="2 3" key="1">
    <citation type="journal article" date="2010" name="Stand. Genomic Sci.">
        <title>Complete genome sequence of Haloterrigena turkmenica type strain (4k).</title>
        <authorList>
            <person name="Saunders E."/>
            <person name="Tindall B.J."/>
            <person name="Fahnrich R."/>
            <person name="Lapidus A."/>
            <person name="Copeland A."/>
            <person name="Del Rio T.G."/>
            <person name="Lucas S."/>
            <person name="Chen F."/>
            <person name="Tice H."/>
            <person name="Cheng J.F."/>
            <person name="Han C."/>
            <person name="Detter J.C."/>
            <person name="Bruce D."/>
            <person name="Goodwin L."/>
            <person name="Chain P."/>
            <person name="Pitluck S."/>
            <person name="Pati A."/>
            <person name="Ivanova N."/>
            <person name="Mavromatis K."/>
            <person name="Chen A."/>
            <person name="Palaniappan K."/>
            <person name="Land M."/>
            <person name="Hauser L."/>
            <person name="Chang Y.J."/>
            <person name="Jeffries C.D."/>
            <person name="Brettin T."/>
            <person name="Rohde M."/>
            <person name="Goker M."/>
            <person name="Bristow J."/>
            <person name="Eisen J.A."/>
            <person name="Markowitz V."/>
            <person name="Hugenholtz P."/>
            <person name="Klenk H.P."/>
            <person name="Kyrpides N.C."/>
        </authorList>
    </citation>
    <scope>NUCLEOTIDE SEQUENCE [LARGE SCALE GENOMIC DNA]</scope>
    <source>
        <strain evidence="3">ATCC 51198 / DSM 5511 / JCM 9101 / NCIMB 13204 / VKM B-1734 / 4k</strain>
    </source>
</reference>
<dbReference type="RefSeq" id="WP_012946055.1">
    <property type="nucleotide sequence ID" value="NC_013747.1"/>
</dbReference>
<dbReference type="AlphaFoldDB" id="D2S369"/>
<evidence type="ECO:0000313" key="3">
    <source>
        <dbReference type="Proteomes" id="UP000001903"/>
    </source>
</evidence>
<dbReference type="OrthoDB" id="168828at2157"/>
<feature type="compositionally biased region" description="Low complexity" evidence="1">
    <location>
        <begin position="20"/>
        <end position="35"/>
    </location>
</feature>
<dbReference type="EMBL" id="CP001864">
    <property type="protein sequence ID" value="ADB63816.1"/>
    <property type="molecule type" value="Genomic_DNA"/>
</dbReference>
<keyword evidence="3" id="KW-1185">Reference proteome</keyword>
<proteinExistence type="predicted"/>
<dbReference type="eggNOG" id="arCOG10805">
    <property type="taxonomic scope" value="Archaea"/>
</dbReference>
<dbReference type="KEGG" id="htu:Htur_5185"/>
<organism evidence="2 3">
    <name type="scientific">Haloterrigena turkmenica (strain ATCC 51198 / DSM 5511 / JCM 9101 / NCIMB 13204 / VKM B-1734 / 4k)</name>
    <name type="common">Halococcus turkmenicus</name>
    <dbReference type="NCBI Taxonomy" id="543526"/>
    <lineage>
        <taxon>Archaea</taxon>
        <taxon>Methanobacteriati</taxon>
        <taxon>Methanobacteriota</taxon>
        <taxon>Stenosarchaea group</taxon>
        <taxon>Halobacteria</taxon>
        <taxon>Halobacteriales</taxon>
        <taxon>Natrialbaceae</taxon>
        <taxon>Haloterrigena</taxon>
    </lineage>
</organism>
<protein>
    <submittedName>
        <fullName evidence="2">Uncharacterized protein</fullName>
    </submittedName>
</protein>
<dbReference type="Proteomes" id="UP000001903">
    <property type="component" value="Plasmid pHTUR04"/>
</dbReference>
<geneLocation type="plasmid" evidence="2 3">
    <name>pHTUR04</name>
</geneLocation>
<evidence type="ECO:0000313" key="2">
    <source>
        <dbReference type="EMBL" id="ADB63816.1"/>
    </source>
</evidence>
<sequence>MERKSATRDAQSTGDDRSVAVDPADQPPAAATAEPTTATIAATARDADSSANALTIIGHGTPSSFEITVDGTIELVDDDSESATVLSGSTLEGTIESGTLRFRFTGDLVDVTLVDRRITGLSPTAVPNVHVDYAAPEESRS</sequence>
<name>D2S369_HALTV</name>
<feature type="region of interest" description="Disordered" evidence="1">
    <location>
        <begin position="1"/>
        <end position="35"/>
    </location>
</feature>
<dbReference type="HOGENOM" id="CLU_149771_0_0_2"/>
<keyword evidence="2" id="KW-0614">Plasmid</keyword>
<gene>
    <name evidence="2" type="ordered locus">Htur_5185</name>
</gene>